<organism evidence="2 3">
    <name type="scientific">Prorocentrum cordatum</name>
    <dbReference type="NCBI Taxonomy" id="2364126"/>
    <lineage>
        <taxon>Eukaryota</taxon>
        <taxon>Sar</taxon>
        <taxon>Alveolata</taxon>
        <taxon>Dinophyceae</taxon>
        <taxon>Prorocentrales</taxon>
        <taxon>Prorocentraceae</taxon>
        <taxon>Prorocentrum</taxon>
    </lineage>
</organism>
<reference evidence="2" key="1">
    <citation type="submission" date="2023-10" db="EMBL/GenBank/DDBJ databases">
        <authorList>
            <person name="Chen Y."/>
            <person name="Shah S."/>
            <person name="Dougan E. K."/>
            <person name="Thang M."/>
            <person name="Chan C."/>
        </authorList>
    </citation>
    <scope>NUCLEOTIDE SEQUENCE [LARGE SCALE GENOMIC DNA]</scope>
</reference>
<evidence type="ECO:0000256" key="1">
    <source>
        <dbReference type="SAM" id="MobiDB-lite"/>
    </source>
</evidence>
<dbReference type="InterPro" id="IPR036915">
    <property type="entry name" value="Cyclin-like_sf"/>
</dbReference>
<dbReference type="CDD" id="cd20558">
    <property type="entry name" value="CYCLIN_ScPCL7-like"/>
    <property type="match status" value="1"/>
</dbReference>
<feature type="region of interest" description="Disordered" evidence="1">
    <location>
        <begin position="184"/>
        <end position="223"/>
    </location>
</feature>
<name>A0ABN9SP25_9DINO</name>
<dbReference type="Pfam" id="PF08613">
    <property type="entry name" value="Cyclin"/>
    <property type="match status" value="1"/>
</dbReference>
<gene>
    <name evidence="2" type="ORF">PCOR1329_LOCUS31242</name>
</gene>
<protein>
    <recommendedName>
        <fullName evidence="4">Cyclin</fullName>
    </recommendedName>
</protein>
<dbReference type="PANTHER" id="PTHR15615:SF108">
    <property type="entry name" value="PROTEIN CNPPD1"/>
    <property type="match status" value="1"/>
</dbReference>
<dbReference type="Gene3D" id="1.10.472.10">
    <property type="entry name" value="Cyclin-like"/>
    <property type="match status" value="1"/>
</dbReference>
<feature type="compositionally biased region" description="Gly residues" evidence="1">
    <location>
        <begin position="212"/>
        <end position="223"/>
    </location>
</feature>
<dbReference type="InterPro" id="IPR013922">
    <property type="entry name" value="Cyclin_PHO80-like"/>
</dbReference>
<evidence type="ECO:0000313" key="2">
    <source>
        <dbReference type="EMBL" id="CAK0833594.1"/>
    </source>
</evidence>
<feature type="compositionally biased region" description="Acidic residues" evidence="1">
    <location>
        <begin position="142"/>
        <end position="153"/>
    </location>
</feature>
<feature type="region of interest" description="Disordered" evidence="1">
    <location>
        <begin position="125"/>
        <end position="153"/>
    </location>
</feature>
<keyword evidence="3" id="KW-1185">Reference proteome</keyword>
<evidence type="ECO:0000313" key="3">
    <source>
        <dbReference type="Proteomes" id="UP001189429"/>
    </source>
</evidence>
<accession>A0ABN9SP25</accession>
<dbReference type="SUPFAM" id="SSF47954">
    <property type="entry name" value="Cyclin-like"/>
    <property type="match status" value="1"/>
</dbReference>
<dbReference type="Proteomes" id="UP001189429">
    <property type="component" value="Unassembled WGS sequence"/>
</dbReference>
<evidence type="ECO:0008006" key="4">
    <source>
        <dbReference type="Google" id="ProtNLM"/>
    </source>
</evidence>
<dbReference type="PANTHER" id="PTHR15615">
    <property type="match status" value="1"/>
</dbReference>
<dbReference type="EMBL" id="CAUYUJ010012237">
    <property type="protein sequence ID" value="CAK0833594.1"/>
    <property type="molecule type" value="Genomic_DNA"/>
</dbReference>
<comment type="caution">
    <text evidence="2">The sequence shown here is derived from an EMBL/GenBank/DDBJ whole genome shotgun (WGS) entry which is preliminary data.</text>
</comment>
<sequence>MTTEQVLAYWKLADTKTELLVRRLRWYQSWASRPWHHAQLLSTLFADLPGINAEAPCTEEGLSQSASPWATRVGADISMAVNFMEDDADVLEELGRAPWKLEADRDLAKQFLKLDFSRVRAIKHAVSVPPPAPPAGVQQAERDDDNNGSDQEEDDALNNIFVCGSHCTNLDSNDMADVAMPNWLKRGADTTGPHGSEAVSPPKEKKPKGKAEGGNPGGGGGKGGAAGIADLCKATAKLSMATARQVAALEACVYDNVAIREAEGMLGDVLVSGGQEYDAESKAMKARQATGETVDFKARGSPHIRLFCKALYWVIERTGPQGAGTSATVHKLLMQYWTEQVMHKPPKILEQANVGWICDKCMLYNGPDWSGPVLECKGGSCAGFKKLDKDGGKGKGKGRGKGKGKDEMDECRGLCRLVKGNLFSFSMPWDDIERCCREASQRAEEIHGGRLKLLQDALGVPHSEETLAMLVNVRIKGGSKDLAQHLKRLTLRIPVMRKLMELMRDSGYPGYGNNGLNSFDRVATRLHERYSQKYAETYGEAKFIPQAVQDAVQQVAERSALVGALARVLSHLCLAGVGRPRASVGFDAKRAPSIPIRAYLQRVSDHFECSSACLIASLVYMDRAAKLHSSQLVSARSVHRMLLASMVLAAKYCDDAHYKNVHYATIGGIGLQELNDLEERFLRLINWRLHIMEDEYDLYKNHVLLAAKCNP</sequence>
<proteinExistence type="predicted"/>